<dbReference type="InterPro" id="IPR011051">
    <property type="entry name" value="RmlC_Cupin_sf"/>
</dbReference>
<dbReference type="Pfam" id="PF07883">
    <property type="entry name" value="Cupin_2"/>
    <property type="match status" value="2"/>
</dbReference>
<reference evidence="3 4" key="2">
    <citation type="submission" date="2024-06" db="EMBL/GenBank/DDBJ databases">
        <title>Thioclava kandeliae sp. nov. from a rhizosphere soil sample of Kandelia candel in a mangrove.</title>
        <authorList>
            <person name="Mu T."/>
        </authorList>
    </citation>
    <scope>NUCLEOTIDE SEQUENCE [LARGE SCALE GENOMIC DNA]</scope>
    <source>
        <strain evidence="3 4">CPCC 100088</strain>
    </source>
</reference>
<feature type="region of interest" description="Disordered" evidence="1">
    <location>
        <begin position="1"/>
        <end position="26"/>
    </location>
</feature>
<evidence type="ECO:0000259" key="2">
    <source>
        <dbReference type="Pfam" id="PF07883"/>
    </source>
</evidence>
<evidence type="ECO:0000256" key="1">
    <source>
        <dbReference type="SAM" id="MobiDB-lite"/>
    </source>
</evidence>
<dbReference type="CDD" id="cd02215">
    <property type="entry name" value="cupin_QDO_N_C"/>
    <property type="match status" value="2"/>
</dbReference>
<protein>
    <submittedName>
        <fullName evidence="3">Quercetin 2,3-dioxygenase</fullName>
    </submittedName>
</protein>
<dbReference type="RefSeq" id="WP_349294948.1">
    <property type="nucleotide sequence ID" value="NZ_JAYWLC010000008.1"/>
</dbReference>
<dbReference type="Gene3D" id="2.60.120.10">
    <property type="entry name" value="Jelly Rolls"/>
    <property type="match status" value="2"/>
</dbReference>
<sequence length="364" mass="40045">MLDKNTPPAAKQGGPRTPLGQLPRLRADGTLPGAPVLYAMRDGQGPHYLMGGLVATLIARPEDTAQAYSATILSGGMDAELPLHTHAETDEAIYILDGRVELWLDDRLHLMTAGDYAFVPAGTLHGHRMKSHRARILTWAIGAKLGGMWEALGTVFPRPVHPETPCAPLGEAQMDAASNAADVSFRGPVPAQTPVLVEATEIPEGYSPYVLRAGEGEHLVAADQLFTFLQTRATSQERFITVMTEGPTGPAIPWHYHEHHAENFFCVDGRMTMWVNGEEIHLNPGDYMQVPAGTVHSYRLDTPYTRFLGWLVPPVFEPFFRYVGDPTEMTTFPVEPPPFRFDRVLAHLDELDLQVLTVRNPASA</sequence>
<feature type="domain" description="Cupin type-2" evidence="2">
    <location>
        <begin position="246"/>
        <end position="301"/>
    </location>
</feature>
<organism evidence="3 4">
    <name type="scientific">Thioclava kandeliae</name>
    <dbReference type="NCBI Taxonomy" id="3070818"/>
    <lineage>
        <taxon>Bacteria</taxon>
        <taxon>Pseudomonadati</taxon>
        <taxon>Pseudomonadota</taxon>
        <taxon>Alphaproteobacteria</taxon>
        <taxon>Rhodobacterales</taxon>
        <taxon>Paracoccaceae</taxon>
        <taxon>Thioclava</taxon>
    </lineage>
</organism>
<dbReference type="InterPro" id="IPR013096">
    <property type="entry name" value="Cupin_2"/>
</dbReference>
<evidence type="ECO:0000313" key="3">
    <source>
        <dbReference type="EMBL" id="MER5172462.1"/>
    </source>
</evidence>
<evidence type="ECO:0000313" key="4">
    <source>
        <dbReference type="Proteomes" id="UP001438953"/>
    </source>
</evidence>
<dbReference type="PANTHER" id="PTHR36440:SF1">
    <property type="entry name" value="PUTATIVE (AFU_ORTHOLOGUE AFUA_8G07350)-RELATED"/>
    <property type="match status" value="1"/>
</dbReference>
<proteinExistence type="predicted"/>
<name>A0ABV1SHT6_9RHOB</name>
<dbReference type="InterPro" id="IPR053146">
    <property type="entry name" value="QDO-like"/>
</dbReference>
<feature type="domain" description="Cupin type-2" evidence="2">
    <location>
        <begin position="80"/>
        <end position="132"/>
    </location>
</feature>
<keyword evidence="4" id="KW-1185">Reference proteome</keyword>
<dbReference type="Proteomes" id="UP001438953">
    <property type="component" value="Unassembled WGS sequence"/>
</dbReference>
<dbReference type="PANTHER" id="PTHR36440">
    <property type="entry name" value="PUTATIVE (AFU_ORTHOLOGUE AFUA_8G07350)-RELATED"/>
    <property type="match status" value="1"/>
</dbReference>
<reference evidence="3 4" key="1">
    <citation type="submission" date="2024-01" db="EMBL/GenBank/DDBJ databases">
        <authorList>
            <person name="Deng Y."/>
            <person name="Su J."/>
        </authorList>
    </citation>
    <scope>NUCLEOTIDE SEQUENCE [LARGE SCALE GENOMIC DNA]</scope>
    <source>
        <strain evidence="3 4">CPCC 100088</strain>
    </source>
</reference>
<dbReference type="SUPFAM" id="SSF51182">
    <property type="entry name" value="RmlC-like cupins"/>
    <property type="match status" value="1"/>
</dbReference>
<gene>
    <name evidence="3" type="ORF">VSX56_11815</name>
</gene>
<dbReference type="EMBL" id="JAYWLC010000008">
    <property type="protein sequence ID" value="MER5172462.1"/>
    <property type="molecule type" value="Genomic_DNA"/>
</dbReference>
<dbReference type="InterPro" id="IPR014710">
    <property type="entry name" value="RmlC-like_jellyroll"/>
</dbReference>
<accession>A0ABV1SHT6</accession>
<comment type="caution">
    <text evidence="3">The sequence shown here is derived from an EMBL/GenBank/DDBJ whole genome shotgun (WGS) entry which is preliminary data.</text>
</comment>